<keyword evidence="4" id="KW-0274">FAD</keyword>
<feature type="domain" description="FAD/NAD(P)-binding" evidence="9">
    <location>
        <begin position="70"/>
        <end position="384"/>
    </location>
</feature>
<evidence type="ECO:0000256" key="4">
    <source>
        <dbReference type="ARBA" id="ARBA00022827"/>
    </source>
</evidence>
<evidence type="ECO:0000256" key="1">
    <source>
        <dbReference type="ARBA" id="ARBA00001974"/>
    </source>
</evidence>
<evidence type="ECO:0000313" key="12">
    <source>
        <dbReference type="Proteomes" id="UP001497522"/>
    </source>
</evidence>
<comment type="cofactor">
    <cofactor evidence="1">
        <name>FAD</name>
        <dbReference type="ChEBI" id="CHEBI:57692"/>
    </cofactor>
</comment>
<evidence type="ECO:0000256" key="6">
    <source>
        <dbReference type="ARBA" id="ARBA00023027"/>
    </source>
</evidence>
<dbReference type="Gene3D" id="3.50.50.60">
    <property type="entry name" value="FAD/NAD(P)-binding domain"/>
    <property type="match status" value="2"/>
</dbReference>
<feature type="domain" description="Monodehydroascorbate reductase 3-like C-terminal" evidence="10">
    <location>
        <begin position="402"/>
        <end position="480"/>
    </location>
</feature>
<dbReference type="PANTHER" id="PTHR43557:SF6">
    <property type="entry name" value="MONODEHYDROASCORBATE REDUCTASE, CHLOROPLASTIC_MITOCHONDRIAL"/>
    <property type="match status" value="1"/>
</dbReference>
<dbReference type="Gene3D" id="3.30.390.30">
    <property type="match status" value="1"/>
</dbReference>
<dbReference type="Pfam" id="PF07992">
    <property type="entry name" value="Pyr_redox_2"/>
    <property type="match status" value="1"/>
</dbReference>
<dbReference type="InterPro" id="IPR023753">
    <property type="entry name" value="FAD/NAD-binding_dom"/>
</dbReference>
<keyword evidence="6" id="KW-0520">NAD</keyword>
<proteinExistence type="inferred from homology"/>
<evidence type="ECO:0000256" key="2">
    <source>
        <dbReference type="ARBA" id="ARBA00006442"/>
    </source>
</evidence>
<dbReference type="PANTHER" id="PTHR43557">
    <property type="entry name" value="APOPTOSIS-INDUCING FACTOR 1"/>
    <property type="match status" value="1"/>
</dbReference>
<comment type="similarity">
    <text evidence="2">Belongs to the FAD-dependent oxidoreductase family.</text>
</comment>
<dbReference type="Pfam" id="PF21791">
    <property type="entry name" value="MDHAR3-like_C"/>
    <property type="match status" value="1"/>
</dbReference>
<dbReference type="InterPro" id="IPR048618">
    <property type="entry name" value="MDHAR3-like_C"/>
</dbReference>
<evidence type="ECO:0000259" key="10">
    <source>
        <dbReference type="Pfam" id="PF21791"/>
    </source>
</evidence>
<gene>
    <name evidence="11" type="ORF">CSSPJE1EN2_LOCUS10758</name>
</gene>
<evidence type="ECO:0000256" key="3">
    <source>
        <dbReference type="ARBA" id="ARBA00022630"/>
    </source>
</evidence>
<dbReference type="PRINTS" id="PR00368">
    <property type="entry name" value="FADPNR"/>
</dbReference>
<evidence type="ECO:0000256" key="5">
    <source>
        <dbReference type="ARBA" id="ARBA00023002"/>
    </source>
</evidence>
<dbReference type="SUPFAM" id="SSF51905">
    <property type="entry name" value="FAD/NAD(P)-binding domain"/>
    <property type="match status" value="1"/>
</dbReference>
<protein>
    <recommendedName>
        <fullName evidence="8">monodehydroascorbate reductase (NADH)</fullName>
        <ecNumber evidence="8">1.6.5.4</ecNumber>
    </recommendedName>
</protein>
<dbReference type="EC" id="1.6.5.4" evidence="8"/>
<keyword evidence="5" id="KW-0560">Oxidoreductase</keyword>
<dbReference type="EMBL" id="OZ023718">
    <property type="protein sequence ID" value="CAK9867763.1"/>
    <property type="molecule type" value="Genomic_DNA"/>
</dbReference>
<evidence type="ECO:0000256" key="7">
    <source>
        <dbReference type="ARBA" id="ARBA00023284"/>
    </source>
</evidence>
<sequence length="502" mass="53187">MAGTMVAGCGIIRPGMAIWSSSSAMRGGGGGALQQFLLRFRSTSSYASGGGGARRSLTAIAAATDSDSKEYIIVGGGNAAGYAAKAFVENGLEKGKLCIIAKEQVAPYERPTLTKAYLFPPDKGPARLPGFHTSVGGGGERQTPEWYAEKGIEVLYKTSVTSMDLHAKTVKTSSGKSLHYDKLIIATGATASKLPESIGGSLPGVHYIREVADADALVTTLSKKKKVVVIGGGYIGMEVAAALTAWKIDTTVIIPEQHVMPRLFTAGIAKRYEELYEKNGVKFLKGISVKKLKAGPNGQVGAVELSDGTVLDTDLVVVGIGAKPTIGPFVEAGLKSAEGAIEVDGQFQTSSPGVYAIGDVAAFPLKIYNRRTRVEHVDNARKSATHCVNALLKGSSEPYDYLPFFYSRVFEAPGSERKVWWQFYGDNVGETVEIGDFNPKYATFWIDKGLLKGVFLESGSPEEFALLPKLARAQPAVDRKALAGASSVEEALSIAQKSTVAS</sequence>
<evidence type="ECO:0000256" key="8">
    <source>
        <dbReference type="ARBA" id="ARBA00038920"/>
    </source>
</evidence>
<dbReference type="SUPFAM" id="SSF55424">
    <property type="entry name" value="FAD/NAD-linked reductases, dimerisation (C-terminal) domain"/>
    <property type="match status" value="1"/>
</dbReference>
<dbReference type="InterPro" id="IPR050446">
    <property type="entry name" value="FAD-oxidoreductase/Apoptosis"/>
</dbReference>
<reference evidence="11" key="1">
    <citation type="submission" date="2024-03" db="EMBL/GenBank/DDBJ databases">
        <authorList>
            <consortium name="ELIXIR-Norway"/>
            <consortium name="Elixir Norway"/>
        </authorList>
    </citation>
    <scope>NUCLEOTIDE SEQUENCE</scope>
</reference>
<accession>A0ABP1AZ23</accession>
<dbReference type="PRINTS" id="PR00411">
    <property type="entry name" value="PNDRDTASEI"/>
</dbReference>
<evidence type="ECO:0000259" key="9">
    <source>
        <dbReference type="Pfam" id="PF07992"/>
    </source>
</evidence>
<keyword evidence="12" id="KW-1185">Reference proteome</keyword>
<dbReference type="InterPro" id="IPR036188">
    <property type="entry name" value="FAD/NAD-bd_sf"/>
</dbReference>
<keyword evidence="7" id="KW-0676">Redox-active center</keyword>
<keyword evidence="3" id="KW-0285">Flavoprotein</keyword>
<dbReference type="Proteomes" id="UP001497522">
    <property type="component" value="Chromosome 17"/>
</dbReference>
<name>A0ABP1AZ23_9BRYO</name>
<dbReference type="InterPro" id="IPR016156">
    <property type="entry name" value="FAD/NAD-linked_Rdtase_dimer_sf"/>
</dbReference>
<organism evidence="11 12">
    <name type="scientific">Sphagnum jensenii</name>
    <dbReference type="NCBI Taxonomy" id="128206"/>
    <lineage>
        <taxon>Eukaryota</taxon>
        <taxon>Viridiplantae</taxon>
        <taxon>Streptophyta</taxon>
        <taxon>Embryophyta</taxon>
        <taxon>Bryophyta</taxon>
        <taxon>Sphagnophytina</taxon>
        <taxon>Sphagnopsida</taxon>
        <taxon>Sphagnales</taxon>
        <taxon>Sphagnaceae</taxon>
        <taxon>Sphagnum</taxon>
    </lineage>
</organism>
<evidence type="ECO:0000313" key="11">
    <source>
        <dbReference type="EMBL" id="CAK9867763.1"/>
    </source>
</evidence>